<evidence type="ECO:0000256" key="1">
    <source>
        <dbReference type="SAM" id="Phobius"/>
    </source>
</evidence>
<keyword evidence="4" id="KW-1185">Reference proteome</keyword>
<dbReference type="PANTHER" id="PTHR22911">
    <property type="entry name" value="ACYL-MALONYL CONDENSING ENZYME-RELATED"/>
    <property type="match status" value="1"/>
</dbReference>
<proteinExistence type="predicted"/>
<dbReference type="AlphaFoldDB" id="A0A0M6YLL5"/>
<dbReference type="EMBL" id="CXSU01000012">
    <property type="protein sequence ID" value="CTQ50545.1"/>
    <property type="molecule type" value="Genomic_DNA"/>
</dbReference>
<protein>
    <submittedName>
        <fullName evidence="3">Carboxylate/amino acid/amine transporter</fullName>
    </submittedName>
</protein>
<keyword evidence="1" id="KW-0812">Transmembrane</keyword>
<dbReference type="PANTHER" id="PTHR22911:SF135">
    <property type="entry name" value="BLR4310 PROTEIN"/>
    <property type="match status" value="1"/>
</dbReference>
<feature type="transmembrane region" description="Helical" evidence="1">
    <location>
        <begin position="170"/>
        <end position="190"/>
    </location>
</feature>
<evidence type="ECO:0000259" key="2">
    <source>
        <dbReference type="Pfam" id="PF00892"/>
    </source>
</evidence>
<dbReference type="InterPro" id="IPR000620">
    <property type="entry name" value="EamA_dom"/>
</dbReference>
<keyword evidence="1" id="KW-1133">Transmembrane helix</keyword>
<feature type="domain" description="EamA" evidence="2">
    <location>
        <begin position="140"/>
        <end position="272"/>
    </location>
</feature>
<dbReference type="InterPro" id="IPR037185">
    <property type="entry name" value="EmrE-like"/>
</dbReference>
<feature type="transmembrane region" description="Helical" evidence="1">
    <location>
        <begin position="28"/>
        <end position="46"/>
    </location>
</feature>
<accession>A0A0M6YLL5</accession>
<dbReference type="STRING" id="420998.JDO7802_02569"/>
<reference evidence="3 4" key="1">
    <citation type="submission" date="2015-07" db="EMBL/GenBank/DDBJ databases">
        <authorList>
            <person name="Noorani M."/>
        </authorList>
    </citation>
    <scope>NUCLEOTIDE SEQUENCE [LARGE SCALE GENOMIC DNA]</scope>
    <source>
        <strain evidence="3 4">CECT 7802</strain>
    </source>
</reference>
<dbReference type="SUPFAM" id="SSF103481">
    <property type="entry name" value="Multidrug resistance efflux transporter EmrE"/>
    <property type="match status" value="2"/>
</dbReference>
<feature type="transmembrane region" description="Helical" evidence="1">
    <location>
        <begin position="141"/>
        <end position="158"/>
    </location>
</feature>
<feature type="transmembrane region" description="Helical" evidence="1">
    <location>
        <begin position="117"/>
        <end position="135"/>
    </location>
</feature>
<sequence length="284" mass="30182">MALMLGFCVFAPLSDATAKILAVDFPVLQLVAVRFIVQAAILIPLVTVLRRSWRMSPLGWKLTGLRTLLQIAGIWSMTKALTFLPLADAIAIAFVMPFILLLMGHFILGEMVGTRRLVACGVGFLGTLMVMQPSFAAAGWAVLYPLAVAFIFAAFMLVTRRIAAEADPIAMQAASGAMAVVGLGAVYVLLPNIGGMAVVAPTFDTLPLLLAMGLLGTFGHLLMTWSLRHAPAATLAPMQYLEIPVAAVIGLMLFGDLPNALAMGGIAVTIATGLYILWRERIST</sequence>
<feature type="transmembrane region" description="Helical" evidence="1">
    <location>
        <begin position="58"/>
        <end position="77"/>
    </location>
</feature>
<gene>
    <name evidence="3" type="ORF">JDO7802_02569</name>
</gene>
<feature type="transmembrane region" description="Helical" evidence="1">
    <location>
        <begin position="89"/>
        <end position="108"/>
    </location>
</feature>
<dbReference type="Proteomes" id="UP000049222">
    <property type="component" value="Unassembled WGS sequence"/>
</dbReference>
<dbReference type="Pfam" id="PF00892">
    <property type="entry name" value="EamA"/>
    <property type="match status" value="2"/>
</dbReference>
<dbReference type="GO" id="GO:0016020">
    <property type="term" value="C:membrane"/>
    <property type="evidence" value="ECO:0007669"/>
    <property type="project" value="InterPro"/>
</dbReference>
<dbReference type="RefSeq" id="WP_055086147.1">
    <property type="nucleotide sequence ID" value="NZ_CXSU01000012.1"/>
</dbReference>
<feature type="domain" description="EamA" evidence="2">
    <location>
        <begin position="3"/>
        <end position="131"/>
    </location>
</feature>
<evidence type="ECO:0000313" key="4">
    <source>
        <dbReference type="Proteomes" id="UP000049222"/>
    </source>
</evidence>
<feature type="transmembrane region" description="Helical" evidence="1">
    <location>
        <begin position="205"/>
        <end position="223"/>
    </location>
</feature>
<evidence type="ECO:0000313" key="3">
    <source>
        <dbReference type="EMBL" id="CTQ50545.1"/>
    </source>
</evidence>
<keyword evidence="1" id="KW-0472">Membrane</keyword>
<organism evidence="3 4">
    <name type="scientific">Jannaschia donghaensis</name>
    <dbReference type="NCBI Taxonomy" id="420998"/>
    <lineage>
        <taxon>Bacteria</taxon>
        <taxon>Pseudomonadati</taxon>
        <taxon>Pseudomonadota</taxon>
        <taxon>Alphaproteobacteria</taxon>
        <taxon>Rhodobacterales</taxon>
        <taxon>Roseobacteraceae</taxon>
        <taxon>Jannaschia</taxon>
    </lineage>
</organism>
<name>A0A0M6YLL5_9RHOB</name>
<feature type="transmembrane region" description="Helical" evidence="1">
    <location>
        <begin position="235"/>
        <end position="254"/>
    </location>
</feature>
<feature type="transmembrane region" description="Helical" evidence="1">
    <location>
        <begin position="260"/>
        <end position="278"/>
    </location>
</feature>